<dbReference type="Proteomes" id="UP000266305">
    <property type="component" value="Unassembled WGS sequence"/>
</dbReference>
<feature type="region of interest" description="Disordered" evidence="1">
    <location>
        <begin position="1"/>
        <end position="80"/>
    </location>
</feature>
<feature type="compositionally biased region" description="Basic residues" evidence="1">
    <location>
        <begin position="30"/>
        <end position="39"/>
    </location>
</feature>
<comment type="caution">
    <text evidence="2">The sequence shown here is derived from an EMBL/GenBank/DDBJ whole genome shotgun (WGS) entry which is preliminary data.</text>
</comment>
<dbReference type="EMBL" id="QWGP01000013">
    <property type="protein sequence ID" value="RHZ94218.1"/>
    <property type="molecule type" value="Genomic_DNA"/>
</dbReference>
<sequence>MPESPRILRPGPPVAHPAREPAGRLAGLSRPRRNCRRRGPCPAIPARKPILRWQRMRPAPFAPPAPGSGKSLCKADPFLT</sequence>
<evidence type="ECO:0000313" key="2">
    <source>
        <dbReference type="EMBL" id="RHZ94218.1"/>
    </source>
</evidence>
<protein>
    <submittedName>
        <fullName evidence="2">Uncharacterized protein</fullName>
    </submittedName>
</protein>
<reference evidence="2 3" key="1">
    <citation type="submission" date="2018-08" db="EMBL/GenBank/DDBJ databases">
        <title>Draft genome sequence of Rhodobacter sphaeroides FY.</title>
        <authorList>
            <person name="Rayyan A."/>
            <person name="Meyer T.E."/>
            <person name="Kyndt J.A."/>
        </authorList>
    </citation>
    <scope>NUCLEOTIDE SEQUENCE [LARGE SCALE GENOMIC DNA]</scope>
    <source>
        <strain evidence="2 3">FY</strain>
    </source>
</reference>
<dbReference type="AlphaFoldDB" id="A0AAX1UJW8"/>
<organism evidence="2 3">
    <name type="scientific">Cereibacter sphaeroides</name>
    <name type="common">Rhodobacter sphaeroides</name>
    <dbReference type="NCBI Taxonomy" id="1063"/>
    <lineage>
        <taxon>Bacteria</taxon>
        <taxon>Pseudomonadati</taxon>
        <taxon>Pseudomonadota</taxon>
        <taxon>Alphaproteobacteria</taxon>
        <taxon>Rhodobacterales</taxon>
        <taxon>Paracoccaceae</taxon>
        <taxon>Cereibacter</taxon>
    </lineage>
</organism>
<proteinExistence type="predicted"/>
<name>A0AAX1UJW8_CERSP</name>
<evidence type="ECO:0000313" key="3">
    <source>
        <dbReference type="Proteomes" id="UP000266305"/>
    </source>
</evidence>
<gene>
    <name evidence="2" type="ORF">D1114_12485</name>
</gene>
<accession>A0AAX1UJW8</accession>
<evidence type="ECO:0000256" key="1">
    <source>
        <dbReference type="SAM" id="MobiDB-lite"/>
    </source>
</evidence>